<dbReference type="SMART" id="SM01360">
    <property type="entry name" value="A2M"/>
    <property type="match status" value="1"/>
</dbReference>
<dbReference type="Pfam" id="PF01835">
    <property type="entry name" value="MG2"/>
    <property type="match status" value="1"/>
</dbReference>
<protein>
    <submittedName>
        <fullName evidence="4">Alpha-2-macroglobulin</fullName>
    </submittedName>
</protein>
<feature type="signal peptide" evidence="2">
    <location>
        <begin position="1"/>
        <end position="25"/>
    </location>
</feature>
<evidence type="ECO:0000256" key="2">
    <source>
        <dbReference type="SAM" id="SignalP"/>
    </source>
</evidence>
<comment type="caution">
    <text evidence="4">The sequence shown here is derived from an EMBL/GenBank/DDBJ whole genome shotgun (WGS) entry which is preliminary data.</text>
</comment>
<proteinExistence type="inferred from homology"/>
<sequence length="1942" mass="218351">MRGLQCICKIALWSMLLGWGICAQAQSYEKLWKQVEQAQKKSLPQTVVNLTGEICQKALAEKNSPQLLKAYLCRAAFQERLTPDSLYTRLNEMEQWAATETNETDRAILHSILASEYAGYWQNNRRVIAARTDLATDKQPTDVREWTPRQFVEKVDAHALASTHDVDRLIKTSTDGYQPFVEQGEQSAYYSHDLYHLLARRAISALKSMTGARADSLMQTRIATLYQQMMDTYAARPDGADACLLATLDYWEWKNGSASQDEAAYLQALDELMTRYTDRPLCAEVYLRKAQWMSRGGEGRSVGEAIRLCDEAIRRYASYARIGQVKQLRAELLRPQLAISAEGIGYPGDTLDLRVRYRTMDAPVTLNIYATNLSGYSTRYDCNNDKTFRSLSPRRVYSRQLTLNPLPAEHKSEADLPYLESITNLPLPVPQEAGVYVVEVVPQAKNGRTSRCLLPVSRLRALTLDLGEGQIEVTTLDGRSGHAEGGVCVCFYSSSDEENRRLLKEVVTDEQGKALVTLEKYDYNTCYTLSKGTDTALPSTGVYLSRLSRTSTDNRYELSLLTDRSIYRPGQTVYLKGVVYNKGKNSAQVVEGEWVSLELLDANLKQIATRRVQTNEFGSFTVDFALPSVCLNGQFMVRAQGYILGAARFQVEEYKRPTFEITFQPVTIPYCLGETVTLRGEVKAFSGASVQEMPLAWSLKRYDRLRGYLNTDKMLKADTVRLDAQGRFAIDIHLEGEVAKALQPWQVRQGYTFEVEAAVTDEAGETQTASYTLSASSQAFNLNPSIPTQVCKEDTTQWMIHASNPQMSPLTLIADWRIEPETEDGELITKDAKPTLSGRCLTGKNNPSDTWHNVPSGRYRLTAWATDSLGHRVESTASFVLFSKEDRRPPVHSPFFFHERNMEVAAGEKASFCLGTSFKDAWVWMDVFTGGKRVESRLLQLSDTLMCVEMPYLDSYDESVTLLFNTLKEGELYSRTAFLKRIQPNRTLQMKWEVFRDRLRPGQEEEWRLVVTTPEGLPASAEMLALMYDASLDKLYPNRQSWGVFFAPQLDWRNVRLNTASRLYLSPYFTIPDWKIPGWSFDRFCSPWLVPQVIEIRDDALVVGYGSSRTPTLVGGTVLQKSASNAIFNTKEEAGLAVEVPYAPPTADDVLFEEEVVNTAETLQPDADLRTNFAETAFFYPQLRTNERGEVVVAFTLPQSLTRWNFRGYTHTKDMQTGLLEASVVSAKEFMLRPNLPRFFRMGDQAQVAATVSNLTEGTIKGRVTLQLFDPTTEKVILTRREKFEAEAGRNAAVGFAFNVDDRYPLLGVRLTADGGNFSDGEQHVLPVLSNQEYVTETLTFDLKGNDACTLRLDTLFNRNSSTATQRRLTVEVTGNPAWMAIQALPSLTQPDGENAISWAVVYYANTLAAAIAQSQPRIREVIEAWQASGQSKETFLSRLEQNEDLKNMLLSETPWLAEATSDTERMQRLVQLFDANRQRNLTLSVLTRLKELQGEDGAWSWYKGMGSSRDITTYITTLLVRLPLLTGSPLDADASAMKQRAFAYLHQEALKEYKRLREAERKGTQITALSADAFDYLYLLAMDADAMKQADKEVHNYFLSLLPRQLTTASIQRKAQTAVILQAAGRKADAQAFEASLKEHLVQEKTMGAHFAFNDSYYSWGMMPVTTHVAAMEALSRFEGNATIMEEMKRWLLKQKQTTQWNTPVASADAIYALLCNGRNWLADRGDVTLTLGHERLRTTDASARSLQGLGYIKETYEEGNAALNARTLEVEKHDEGMAWGAVYAQYLSPVADVRAQSTGLSIEKQCFVERKTAFGRSELHPLEKEGGLRVGDKLVIRLVLRLDRAMDYVQLKDSRAACLEPTATLSGYRWTGGFGYYAETKDASTRFFFDHLGKGTYVLEYSCRVSQVGTYQSGLATVQCAYAPEMAAHSSAGTPLQVKE</sequence>
<reference evidence="4 5" key="1">
    <citation type="journal article" date="2021" name="Sci. Rep.">
        <title>The distribution of antibiotic resistance genes in chicken gut microbiota commensals.</title>
        <authorList>
            <person name="Juricova H."/>
            <person name="Matiasovicova J."/>
            <person name="Kubasova T."/>
            <person name="Cejkova D."/>
            <person name="Rychlik I."/>
        </authorList>
    </citation>
    <scope>NUCLEOTIDE SEQUENCE [LARGE SCALE GENOMIC DNA]</scope>
    <source>
        <strain evidence="4 5">An421</strain>
    </source>
</reference>
<evidence type="ECO:0000256" key="1">
    <source>
        <dbReference type="ARBA" id="ARBA00010556"/>
    </source>
</evidence>
<dbReference type="Pfam" id="PF17973">
    <property type="entry name" value="bMG10"/>
    <property type="match status" value="1"/>
</dbReference>
<dbReference type="SUPFAM" id="SSF48239">
    <property type="entry name" value="Terpenoid cyclases/Protein prenyltransferases"/>
    <property type="match status" value="1"/>
</dbReference>
<gene>
    <name evidence="4" type="ORF">H6D15_05120</name>
</gene>
<dbReference type="RefSeq" id="WP_204971338.1">
    <property type="nucleotide sequence ID" value="NZ_JAAZTS010000004.1"/>
</dbReference>
<dbReference type="Proteomes" id="UP000698924">
    <property type="component" value="Unassembled WGS sequence"/>
</dbReference>
<feature type="domain" description="Alpha-2-macroglobulin" evidence="3">
    <location>
        <begin position="1176"/>
        <end position="1266"/>
    </location>
</feature>
<dbReference type="Pfam" id="PF00207">
    <property type="entry name" value="A2M"/>
    <property type="match status" value="1"/>
</dbReference>
<dbReference type="InterPro" id="IPR002890">
    <property type="entry name" value="MG2"/>
</dbReference>
<accession>A0AA40ZS95</accession>
<dbReference type="Gene3D" id="2.60.40.1930">
    <property type="match status" value="1"/>
</dbReference>
<comment type="similarity">
    <text evidence="1">Belongs to the protease inhibitor I39 (alpha-2-macroglobulin) family. Bacterial alpha-2-macroglobulin subfamily.</text>
</comment>
<feature type="chain" id="PRO_5041301168" evidence="2">
    <location>
        <begin position="26"/>
        <end position="1942"/>
    </location>
</feature>
<dbReference type="InterPro" id="IPR051802">
    <property type="entry name" value="YfhM-like"/>
</dbReference>
<evidence type="ECO:0000259" key="3">
    <source>
        <dbReference type="SMART" id="SM01360"/>
    </source>
</evidence>
<dbReference type="EMBL" id="JACJMO010000004">
    <property type="protein sequence ID" value="MBM6856988.1"/>
    <property type="molecule type" value="Genomic_DNA"/>
</dbReference>
<keyword evidence="5" id="KW-1185">Reference proteome</keyword>
<evidence type="ECO:0000313" key="4">
    <source>
        <dbReference type="EMBL" id="MBM6856988.1"/>
    </source>
</evidence>
<keyword evidence="2" id="KW-0732">Signal</keyword>
<dbReference type="InterPro" id="IPR041246">
    <property type="entry name" value="Bact_MG10"/>
</dbReference>
<name>A0AA40ZS95_9BACT</name>
<dbReference type="InterPro" id="IPR001599">
    <property type="entry name" value="Macroglobln_a2"/>
</dbReference>
<evidence type="ECO:0000313" key="5">
    <source>
        <dbReference type="Proteomes" id="UP000698924"/>
    </source>
</evidence>
<dbReference type="GO" id="GO:0004866">
    <property type="term" value="F:endopeptidase inhibitor activity"/>
    <property type="evidence" value="ECO:0007669"/>
    <property type="project" value="InterPro"/>
</dbReference>
<dbReference type="InterPro" id="IPR008930">
    <property type="entry name" value="Terpenoid_cyclase/PrenylTrfase"/>
</dbReference>
<organism evidence="4 5">
    <name type="scientific">Caecibacteroides pullorum</name>
    <dbReference type="NCBI Taxonomy" id="2725562"/>
    <lineage>
        <taxon>Bacteria</taxon>
        <taxon>Pseudomonadati</taxon>
        <taxon>Bacteroidota</taxon>
        <taxon>Bacteroidia</taxon>
        <taxon>Bacteroidales</taxon>
        <taxon>Bacteroidaceae</taxon>
        <taxon>Caecibacteroides</taxon>
    </lineage>
</organism>
<dbReference type="PANTHER" id="PTHR40094:SF1">
    <property type="entry name" value="UBIQUITIN DOMAIN-CONTAINING PROTEIN"/>
    <property type="match status" value="1"/>
</dbReference>
<dbReference type="PANTHER" id="PTHR40094">
    <property type="entry name" value="ALPHA-2-MACROGLOBULIN HOMOLOG"/>
    <property type="match status" value="1"/>
</dbReference>